<name>A0ABZ2NM79_9BACI</name>
<keyword evidence="3" id="KW-1185">Reference proteome</keyword>
<dbReference type="InterPro" id="IPR007404">
    <property type="entry name" value="YdjM-like"/>
</dbReference>
<dbReference type="RefSeq" id="WP_338781219.1">
    <property type="nucleotide sequence ID" value="NZ_CP147407.1"/>
</dbReference>
<dbReference type="GO" id="GO:0016787">
    <property type="term" value="F:hydrolase activity"/>
    <property type="evidence" value="ECO:0007669"/>
    <property type="project" value="UniProtKB-KW"/>
</dbReference>
<gene>
    <name evidence="2" type="ORF">WCV65_07265</name>
</gene>
<keyword evidence="1" id="KW-0812">Transmembrane</keyword>
<evidence type="ECO:0000256" key="1">
    <source>
        <dbReference type="SAM" id="Phobius"/>
    </source>
</evidence>
<keyword evidence="1" id="KW-1133">Transmembrane helix</keyword>
<organism evidence="2 3">
    <name type="scientific">Metabacillus sediminis</name>
    <dbReference type="NCBI Taxonomy" id="3117746"/>
    <lineage>
        <taxon>Bacteria</taxon>
        <taxon>Bacillati</taxon>
        <taxon>Bacillota</taxon>
        <taxon>Bacilli</taxon>
        <taxon>Bacillales</taxon>
        <taxon>Bacillaceae</taxon>
        <taxon>Metabacillus</taxon>
    </lineage>
</organism>
<proteinExistence type="predicted"/>
<feature type="transmembrane region" description="Helical" evidence="1">
    <location>
        <begin position="145"/>
        <end position="162"/>
    </location>
</feature>
<feature type="transmembrane region" description="Helical" evidence="1">
    <location>
        <begin position="108"/>
        <end position="133"/>
    </location>
</feature>
<keyword evidence="2" id="KW-0378">Hydrolase</keyword>
<accession>A0ABZ2NM79</accession>
<feature type="transmembrane region" description="Helical" evidence="1">
    <location>
        <begin position="59"/>
        <end position="78"/>
    </location>
</feature>
<feature type="transmembrane region" description="Helical" evidence="1">
    <location>
        <begin position="84"/>
        <end position="101"/>
    </location>
</feature>
<dbReference type="EMBL" id="CP147407">
    <property type="protein sequence ID" value="WXB98266.1"/>
    <property type="molecule type" value="Genomic_DNA"/>
</dbReference>
<dbReference type="Proteomes" id="UP001377337">
    <property type="component" value="Chromosome"/>
</dbReference>
<keyword evidence="1" id="KW-0472">Membrane</keyword>
<evidence type="ECO:0000313" key="3">
    <source>
        <dbReference type="Proteomes" id="UP001377337"/>
    </source>
</evidence>
<sequence>MRGSSHAFIGGAAGMAVAYTQHADPMTAASLIGIGVLSGLVPDLDVNGKLSNTITSRKWIYGLLALIGILLASDSAFTERGTEQWIGMMIGAGLIALPRIFMKKRTILLMTGIVIAGAGIVMNEIWIIMMGLYISAASRQPHRGITHSLVGLVYFCVIGYYLEQDLQVPGIFYACAAGYASHLIADLKVLPVNRKGVKWFQPLSKKEF</sequence>
<evidence type="ECO:0000313" key="2">
    <source>
        <dbReference type="EMBL" id="WXB98266.1"/>
    </source>
</evidence>
<reference evidence="2 3" key="1">
    <citation type="submission" date="2024-02" db="EMBL/GenBank/DDBJ databases">
        <title>Seven novel Bacillus-like species.</title>
        <authorList>
            <person name="Liu G."/>
        </authorList>
    </citation>
    <scope>NUCLEOTIDE SEQUENCE [LARGE SCALE GENOMIC DNA]</scope>
    <source>
        <strain evidence="2 3">FJAT-52054</strain>
    </source>
</reference>
<dbReference type="Pfam" id="PF04307">
    <property type="entry name" value="YdjM"/>
    <property type="match status" value="1"/>
</dbReference>
<protein>
    <submittedName>
        <fullName evidence="2">Metal-dependent hydrolase</fullName>
    </submittedName>
</protein>